<protein>
    <submittedName>
        <fullName evidence="2">Uncharacterized protein</fullName>
    </submittedName>
</protein>
<dbReference type="OrthoDB" id="3764847at2759"/>
<gene>
    <name evidence="2" type="ORF">BU24DRAFT_131145</name>
</gene>
<evidence type="ECO:0000256" key="1">
    <source>
        <dbReference type="SAM" id="MobiDB-lite"/>
    </source>
</evidence>
<keyword evidence="3" id="KW-1185">Reference proteome</keyword>
<feature type="compositionally biased region" description="Polar residues" evidence="1">
    <location>
        <begin position="180"/>
        <end position="194"/>
    </location>
</feature>
<dbReference type="AlphaFoldDB" id="A0A6A5Y618"/>
<dbReference type="GeneID" id="54278419"/>
<feature type="region of interest" description="Disordered" evidence="1">
    <location>
        <begin position="127"/>
        <end position="205"/>
    </location>
</feature>
<sequence length="320" mass="35772">MSRLKRDASPASIKQALSLYLLRPWMESPARSATMAPVSPSTLAPLQPSLSPVPLHIIKVQENIPNDRLNTLPITELQTMTTNCNSTIDQRLLVPALVEKQAELKLPQTELEHQSKEDGVFRFPRYNMAHHRPSPPSPAQQQHPKPDHPSTTTSTRHISESRKANRSIYAPERGQRTRRPQSTQIADLSPQSPTFGPRMGQLPSGTVYRRRCSLPANVPANPHPAGIEAELQRSQAALRTNQEKRMQWEAAWAWVEHNLEDCVQHIADDGNKSKAVDQFGASHDVWDELLTLKTEAEGLEARIKDLAGDGRTHVPLRSSI</sequence>
<evidence type="ECO:0000313" key="2">
    <source>
        <dbReference type="EMBL" id="KAF2020004.1"/>
    </source>
</evidence>
<accession>A0A6A5Y618</accession>
<name>A0A6A5Y618_9PLEO</name>
<proteinExistence type="predicted"/>
<organism evidence="2 3">
    <name type="scientific">Aaosphaeria arxii CBS 175.79</name>
    <dbReference type="NCBI Taxonomy" id="1450172"/>
    <lineage>
        <taxon>Eukaryota</taxon>
        <taxon>Fungi</taxon>
        <taxon>Dikarya</taxon>
        <taxon>Ascomycota</taxon>
        <taxon>Pezizomycotina</taxon>
        <taxon>Dothideomycetes</taxon>
        <taxon>Pleosporomycetidae</taxon>
        <taxon>Pleosporales</taxon>
        <taxon>Pleosporales incertae sedis</taxon>
        <taxon>Aaosphaeria</taxon>
    </lineage>
</organism>
<reference evidence="2" key="1">
    <citation type="journal article" date="2020" name="Stud. Mycol.">
        <title>101 Dothideomycetes genomes: a test case for predicting lifestyles and emergence of pathogens.</title>
        <authorList>
            <person name="Haridas S."/>
            <person name="Albert R."/>
            <person name="Binder M."/>
            <person name="Bloem J."/>
            <person name="Labutti K."/>
            <person name="Salamov A."/>
            <person name="Andreopoulos B."/>
            <person name="Baker S."/>
            <person name="Barry K."/>
            <person name="Bills G."/>
            <person name="Bluhm B."/>
            <person name="Cannon C."/>
            <person name="Castanera R."/>
            <person name="Culley D."/>
            <person name="Daum C."/>
            <person name="Ezra D."/>
            <person name="Gonzalez J."/>
            <person name="Henrissat B."/>
            <person name="Kuo A."/>
            <person name="Liang C."/>
            <person name="Lipzen A."/>
            <person name="Lutzoni F."/>
            <person name="Magnuson J."/>
            <person name="Mondo S."/>
            <person name="Nolan M."/>
            <person name="Ohm R."/>
            <person name="Pangilinan J."/>
            <person name="Park H.-J."/>
            <person name="Ramirez L."/>
            <person name="Alfaro M."/>
            <person name="Sun H."/>
            <person name="Tritt A."/>
            <person name="Yoshinaga Y."/>
            <person name="Zwiers L.-H."/>
            <person name="Turgeon B."/>
            <person name="Goodwin S."/>
            <person name="Spatafora J."/>
            <person name="Crous P."/>
            <person name="Grigoriev I."/>
        </authorList>
    </citation>
    <scope>NUCLEOTIDE SEQUENCE</scope>
    <source>
        <strain evidence="2">CBS 175.79</strain>
    </source>
</reference>
<dbReference type="Proteomes" id="UP000799778">
    <property type="component" value="Unassembled WGS sequence"/>
</dbReference>
<dbReference type="RefSeq" id="XP_033388343.1">
    <property type="nucleotide sequence ID" value="XM_033521022.1"/>
</dbReference>
<evidence type="ECO:0000313" key="3">
    <source>
        <dbReference type="Proteomes" id="UP000799778"/>
    </source>
</evidence>
<dbReference type="EMBL" id="ML978067">
    <property type="protein sequence ID" value="KAF2020004.1"/>
    <property type="molecule type" value="Genomic_DNA"/>
</dbReference>